<evidence type="ECO:0000256" key="7">
    <source>
        <dbReference type="ARBA" id="ARBA00041129"/>
    </source>
</evidence>
<dbReference type="SUPFAM" id="SSF53335">
    <property type="entry name" value="S-adenosyl-L-methionine-dependent methyltransferases"/>
    <property type="match status" value="1"/>
</dbReference>
<evidence type="ECO:0000256" key="12">
    <source>
        <dbReference type="PIRSR" id="PIRSR005461-1"/>
    </source>
</evidence>
<dbReference type="OrthoDB" id="9790080at2"/>
<dbReference type="InterPro" id="IPR029063">
    <property type="entry name" value="SAM-dependent_MTases_sf"/>
</dbReference>
<dbReference type="HAMAP" id="MF_01547">
    <property type="entry name" value="RNA_methyltr_E"/>
    <property type="match status" value="1"/>
</dbReference>
<organism evidence="14 15">
    <name type="scientific">Buchnera aphidicola</name>
    <name type="common">Therioaphis trifolii</name>
    <dbReference type="NCBI Taxonomy" id="1241884"/>
    <lineage>
        <taxon>Bacteria</taxon>
        <taxon>Pseudomonadati</taxon>
        <taxon>Pseudomonadota</taxon>
        <taxon>Gammaproteobacteria</taxon>
        <taxon>Enterobacterales</taxon>
        <taxon>Erwiniaceae</taxon>
        <taxon>Buchnera</taxon>
    </lineage>
</organism>
<dbReference type="PANTHER" id="PTHR10920">
    <property type="entry name" value="RIBOSOMAL RNA METHYLTRANSFERASE"/>
    <property type="match status" value="1"/>
</dbReference>
<keyword evidence="4 11" id="KW-0949">S-adenosyl-L-methionine</keyword>
<evidence type="ECO:0000259" key="13">
    <source>
        <dbReference type="Pfam" id="PF01728"/>
    </source>
</evidence>
<evidence type="ECO:0000256" key="9">
    <source>
        <dbReference type="ARBA" id="ARBA00042745"/>
    </source>
</evidence>
<keyword evidence="1 11" id="KW-0698">rRNA processing</keyword>
<dbReference type="EC" id="2.1.1.166" evidence="6 11"/>
<sequence length="208" mass="23792">MKKKKSSSSKRWLLQHFKDPFVKQSYNNNFRSRAWFKLHDINLKYHLFKMGMNVIDLGSSPGSWSKYAIKKIGKHGCVISCDINDMKPIPGVFFFKGNILKTKILNQLLKFIQNKKIHLIMSDMSPNITGISSIDIPKSLFLSKLALNIALTTLSNNGVFLLKIFQGLGVKDFLNKLRTFFSIIKICKPNASRSCSREVFILARGFKK</sequence>
<dbReference type="InterPro" id="IPR050082">
    <property type="entry name" value="RNA_methyltr_RlmE"/>
</dbReference>
<dbReference type="InterPro" id="IPR015507">
    <property type="entry name" value="rRNA-MeTfrase_E"/>
</dbReference>
<feature type="binding site" evidence="11">
    <location>
        <position position="64"/>
    </location>
    <ligand>
        <name>S-adenosyl-L-methionine</name>
        <dbReference type="ChEBI" id="CHEBI:59789"/>
    </ligand>
</feature>
<dbReference type="PIRSF" id="PIRSF005461">
    <property type="entry name" value="23S_rRNA_mtase"/>
    <property type="match status" value="1"/>
</dbReference>
<evidence type="ECO:0000256" key="10">
    <source>
        <dbReference type="ARBA" id="ARBA00048970"/>
    </source>
</evidence>
<dbReference type="GO" id="GO:0005737">
    <property type="term" value="C:cytoplasm"/>
    <property type="evidence" value="ECO:0007669"/>
    <property type="project" value="UniProtKB-SubCell"/>
</dbReference>
<evidence type="ECO:0000256" key="2">
    <source>
        <dbReference type="ARBA" id="ARBA00022603"/>
    </source>
</evidence>
<keyword evidence="15" id="KW-1185">Reference proteome</keyword>
<evidence type="ECO:0000256" key="6">
    <source>
        <dbReference type="ARBA" id="ARBA00038861"/>
    </source>
</evidence>
<feature type="binding site" evidence="11">
    <location>
        <position position="123"/>
    </location>
    <ligand>
        <name>S-adenosyl-L-methionine</name>
        <dbReference type="ChEBI" id="CHEBI:59789"/>
    </ligand>
</feature>
<comment type="similarity">
    <text evidence="11">Belongs to the class I-like SAM-binding methyltransferase superfamily. RNA methyltransferase RlmE family.</text>
</comment>
<keyword evidence="11" id="KW-0963">Cytoplasm</keyword>
<dbReference type="InterPro" id="IPR002877">
    <property type="entry name" value="RNA_MeTrfase_FtsJ_dom"/>
</dbReference>
<feature type="active site" description="Proton acceptor" evidence="11 12">
    <location>
        <position position="163"/>
    </location>
</feature>
<evidence type="ECO:0000256" key="1">
    <source>
        <dbReference type="ARBA" id="ARBA00022552"/>
    </source>
</evidence>
<accession>A0A4D6YN07</accession>
<feature type="domain" description="Ribosomal RNA methyltransferase FtsJ" evidence="13">
    <location>
        <begin position="30"/>
        <end position="206"/>
    </location>
</feature>
<gene>
    <name evidence="11" type="primary">rlmE</name>
    <name evidence="11" type="synonym">ftsJ</name>
    <name evidence="11" type="synonym">rrmJ</name>
    <name evidence="14" type="ORF">D9V81_01310</name>
</gene>
<dbReference type="Gene3D" id="3.40.50.150">
    <property type="entry name" value="Vaccinia Virus protein VP39"/>
    <property type="match status" value="1"/>
</dbReference>
<dbReference type="PANTHER" id="PTHR10920:SF18">
    <property type="entry name" value="RRNA METHYLTRANSFERASE 2, MITOCHONDRIAL"/>
    <property type="match status" value="1"/>
</dbReference>
<evidence type="ECO:0000256" key="8">
    <source>
        <dbReference type="ARBA" id="ARBA00041995"/>
    </source>
</evidence>
<evidence type="ECO:0000256" key="5">
    <source>
        <dbReference type="ARBA" id="ARBA00037569"/>
    </source>
</evidence>
<dbReference type="RefSeq" id="WP_158349513.1">
    <property type="nucleotide sequence ID" value="NZ_CP032996.1"/>
</dbReference>
<dbReference type="Proteomes" id="UP000298603">
    <property type="component" value="Chromosome"/>
</dbReference>
<keyword evidence="2 11" id="KW-0489">Methyltransferase</keyword>
<name>A0A4D6YN07_9GAMM</name>
<feature type="binding site" evidence="11">
    <location>
        <position position="82"/>
    </location>
    <ligand>
        <name>S-adenosyl-L-methionine</name>
        <dbReference type="ChEBI" id="CHEBI:59789"/>
    </ligand>
</feature>
<proteinExistence type="inferred from homology"/>
<evidence type="ECO:0000313" key="14">
    <source>
        <dbReference type="EMBL" id="QCI27248.1"/>
    </source>
</evidence>
<comment type="catalytic activity">
    <reaction evidence="10 11">
        <text>uridine(2552) in 23S rRNA + S-adenosyl-L-methionine = 2'-O-methyluridine(2552) in 23S rRNA + S-adenosyl-L-homocysteine + H(+)</text>
        <dbReference type="Rhea" id="RHEA:42720"/>
        <dbReference type="Rhea" id="RHEA-COMP:10202"/>
        <dbReference type="Rhea" id="RHEA-COMP:10203"/>
        <dbReference type="ChEBI" id="CHEBI:15378"/>
        <dbReference type="ChEBI" id="CHEBI:57856"/>
        <dbReference type="ChEBI" id="CHEBI:59789"/>
        <dbReference type="ChEBI" id="CHEBI:65315"/>
        <dbReference type="ChEBI" id="CHEBI:74478"/>
        <dbReference type="EC" id="2.1.1.166"/>
    </reaction>
</comment>
<dbReference type="AlphaFoldDB" id="A0A4D6YN07"/>
<keyword evidence="3 11" id="KW-0808">Transferase</keyword>
<evidence type="ECO:0000256" key="11">
    <source>
        <dbReference type="HAMAP-Rule" id="MF_01547"/>
    </source>
</evidence>
<feature type="binding site" evidence="11">
    <location>
        <position position="98"/>
    </location>
    <ligand>
        <name>S-adenosyl-L-methionine</name>
        <dbReference type="ChEBI" id="CHEBI:59789"/>
    </ligand>
</feature>
<feature type="binding site" evidence="11">
    <location>
        <position position="62"/>
    </location>
    <ligand>
        <name>S-adenosyl-L-methionine</name>
        <dbReference type="ChEBI" id="CHEBI:59789"/>
    </ligand>
</feature>
<reference evidence="14 15" key="1">
    <citation type="submission" date="2018-10" db="EMBL/GenBank/DDBJ databases">
        <title>Comparative functional genomics of the obligate endosymbiont Buchnera aphidicola.</title>
        <authorList>
            <person name="Chong R.A."/>
        </authorList>
    </citation>
    <scope>NUCLEOTIDE SEQUENCE [LARGE SCALE GENOMIC DNA]</scope>
    <source>
        <strain evidence="14 15">Tma</strain>
    </source>
</reference>
<protein>
    <recommendedName>
        <fullName evidence="7 11">Ribosomal RNA large subunit methyltransferase E</fullName>
        <ecNumber evidence="6 11">2.1.1.166</ecNumber>
    </recommendedName>
    <alternativeName>
        <fullName evidence="9 11">23S rRNA Um2552 methyltransferase</fullName>
    </alternativeName>
    <alternativeName>
        <fullName evidence="8 11">rRNA (uridine-2'-O-)-methyltransferase</fullName>
    </alternativeName>
</protein>
<dbReference type="GO" id="GO:0008650">
    <property type="term" value="F:rRNA (uridine-2'-O-)-methyltransferase activity"/>
    <property type="evidence" value="ECO:0007669"/>
    <property type="project" value="UniProtKB-UniRule"/>
</dbReference>
<evidence type="ECO:0000256" key="4">
    <source>
        <dbReference type="ARBA" id="ARBA00022691"/>
    </source>
</evidence>
<evidence type="ECO:0000256" key="3">
    <source>
        <dbReference type="ARBA" id="ARBA00022679"/>
    </source>
</evidence>
<comment type="subcellular location">
    <subcellularLocation>
        <location evidence="11">Cytoplasm</location>
    </subcellularLocation>
</comment>
<dbReference type="Pfam" id="PF01728">
    <property type="entry name" value="FtsJ"/>
    <property type="match status" value="1"/>
</dbReference>
<dbReference type="EMBL" id="CP032996">
    <property type="protein sequence ID" value="QCI27248.1"/>
    <property type="molecule type" value="Genomic_DNA"/>
</dbReference>
<evidence type="ECO:0000313" key="15">
    <source>
        <dbReference type="Proteomes" id="UP000298603"/>
    </source>
</evidence>
<comment type="function">
    <text evidence="5 11">Specifically methylates the uridine in position 2552 of 23S rRNA at the 2'-O position of the ribose in the fully assembled 50S ribosomal subunit.</text>
</comment>